<evidence type="ECO:0000256" key="1">
    <source>
        <dbReference type="SAM" id="MobiDB-lite"/>
    </source>
</evidence>
<feature type="region of interest" description="Disordered" evidence="1">
    <location>
        <begin position="157"/>
        <end position="197"/>
    </location>
</feature>
<reference evidence="2 3" key="1">
    <citation type="journal article" date="2014" name="Mol. Plant">
        <title>Chromosome Scale Genome Assembly and Transcriptome Profiling of Nannochloropsis gaditana in Nitrogen Depletion.</title>
        <authorList>
            <person name="Corteggiani Carpinelli E."/>
            <person name="Telatin A."/>
            <person name="Vitulo N."/>
            <person name="Forcato C."/>
            <person name="D'Angelo M."/>
            <person name="Schiavon R."/>
            <person name="Vezzi A."/>
            <person name="Giacometti G.M."/>
            <person name="Morosinotto T."/>
            <person name="Valle G."/>
        </authorList>
    </citation>
    <scope>NUCLEOTIDE SEQUENCE [LARGE SCALE GENOMIC DNA]</scope>
    <source>
        <strain evidence="2 3">B-31</strain>
    </source>
</reference>
<name>W7TA35_9STRA</name>
<feature type="compositionally biased region" description="Acidic residues" evidence="1">
    <location>
        <begin position="105"/>
        <end position="129"/>
    </location>
</feature>
<dbReference type="Proteomes" id="UP000019335">
    <property type="component" value="Unassembled WGS sequence"/>
</dbReference>
<proteinExistence type="predicted"/>
<comment type="caution">
    <text evidence="2">The sequence shown here is derived from an EMBL/GenBank/DDBJ whole genome shotgun (WGS) entry which is preliminary data.</text>
</comment>
<keyword evidence="3" id="KW-1185">Reference proteome</keyword>
<sequence length="256" mass="29827">MRAREGKRKGVAVDVGVENVVVENQLQQQQQHQQQEEEEEKEEEDEKKKEKEEKEKEKEMEKKKEKRMGVGEEEEGILSRRRLQRGRCRGWRQVTGVEGGVQDGKEEEEDEDGDVDDERREEEDEEEEGGNVYGAISRPWSWRVRRRRMVKVGVEEGWREEGQGESAEQYSESGRVGGINEGLKKYEKEGEEDNRKAMKKMGEGAHLVVATLPDDLFVELAGFMRLPWDEDEGEEGWRVEDRRSKRVMVESEGREG</sequence>
<feature type="region of interest" description="Disordered" evidence="1">
    <location>
        <begin position="23"/>
        <end position="133"/>
    </location>
</feature>
<organism evidence="2 3">
    <name type="scientific">Nannochloropsis gaditana</name>
    <dbReference type="NCBI Taxonomy" id="72520"/>
    <lineage>
        <taxon>Eukaryota</taxon>
        <taxon>Sar</taxon>
        <taxon>Stramenopiles</taxon>
        <taxon>Ochrophyta</taxon>
        <taxon>Eustigmatophyceae</taxon>
        <taxon>Eustigmatales</taxon>
        <taxon>Monodopsidaceae</taxon>
        <taxon>Nannochloropsis</taxon>
    </lineage>
</organism>
<evidence type="ECO:0000313" key="3">
    <source>
        <dbReference type="Proteomes" id="UP000019335"/>
    </source>
</evidence>
<gene>
    <name evidence="2" type="ORF">Naga_100448g7</name>
</gene>
<feature type="compositionally biased region" description="Basic and acidic residues" evidence="1">
    <location>
        <begin position="182"/>
        <end position="197"/>
    </location>
</feature>
<dbReference type="AlphaFoldDB" id="W7TA35"/>
<dbReference type="EMBL" id="AZIL01003129">
    <property type="protein sequence ID" value="EWM20383.1"/>
    <property type="molecule type" value="Genomic_DNA"/>
</dbReference>
<feature type="compositionally biased region" description="Low complexity" evidence="1">
    <location>
        <begin position="23"/>
        <end position="33"/>
    </location>
</feature>
<accession>W7TA35</accession>
<feature type="compositionally biased region" description="Basic and acidic residues" evidence="1">
    <location>
        <begin position="46"/>
        <end position="70"/>
    </location>
</feature>
<evidence type="ECO:0000313" key="2">
    <source>
        <dbReference type="EMBL" id="EWM20383.1"/>
    </source>
</evidence>
<protein>
    <submittedName>
        <fullName evidence="2">Uncharacterized protein</fullName>
    </submittedName>
</protein>
<feature type="compositionally biased region" description="Basic residues" evidence="1">
    <location>
        <begin position="79"/>
        <end position="90"/>
    </location>
</feature>
<feature type="compositionally biased region" description="Acidic residues" evidence="1">
    <location>
        <begin position="36"/>
        <end position="45"/>
    </location>
</feature>